<protein>
    <recommendedName>
        <fullName evidence="4">Alpha/beta hydrolase fold-3 domain-containing protein</fullName>
    </recommendedName>
</protein>
<sequence length="803" mass="85956">MRLTLPAGAVRTATRLLVAPALSPRLPLRVSRALLDAQGLVCPVPRGTRTTPSSLAGVPSVRVSGPGTPGPHVVLHLHGGGYALGSPRSHRSLGAWLAEAAGAPVELLDYRLAPEHPYPAGLDDAEAAYTALLDAGLSPQRIALTGDSAGAGLAMSLLLRLRGKGTPLPATVGLISPWLDLDLTDPALARNAGRDAMLGPALLEAGKDWYLRGGEATDPLLRPLEADLSGLPPIHVVAGSDEVLVGDADQLAERVRATGGVLTYTRSPGMWHDHVVEAGLLARGHEDLRDLGAALRRDCAARRVRVAVVGAGFGGIGMGAALHRHPDLAGLTDVTVLEKADSPGGVWRDNTYPGAACDVPSDLYSYSFAPGEWSRRFAPQPDILRYLGDVAADHGLTDAIRLGTEVTAATWDDAAATWRIETSGGPLEADVLVPACGQLSRPAVPDLPGIGDFRGPVFHSARWDHAVDLRGKRVAVVGTGASAIQFVPAIADDAEHVTVFQRSAPYLIPKLDGAYTRSRFPLWRKVSRRFWTAFFEFGALGFTAVRPFAASFTVLHHALLRLQVPDAGLRTRLGPDYPVGCKRVLISSDWFRALARPDVDVVTEKIVEVTADGIRTGDGRLHEADAIVFGTGFRSQDYLAPMRVVGRGGRELSEEWRGGARAHLGITVPGFPNLFLLYGPNTNLGSGSIVHMLECQIRYTCEGIRRLAAGTRSLEVSPRAASVYDTEMQSRLTESVWSECTSWYRAPASGQAGPGDGRITNNWPGTMREYRRRTEALDDREYLADRLADRPVDHPSGPTPTRT</sequence>
<name>A0ABN2NP30_9PSEU</name>
<dbReference type="SUPFAM" id="SSF53474">
    <property type="entry name" value="alpha/beta-Hydrolases"/>
    <property type="match status" value="1"/>
</dbReference>
<gene>
    <name evidence="5" type="ORF">GCM10009836_69730</name>
</gene>
<dbReference type="Gene3D" id="3.40.50.1820">
    <property type="entry name" value="alpha/beta hydrolase"/>
    <property type="match status" value="1"/>
</dbReference>
<feature type="compositionally biased region" description="Basic and acidic residues" evidence="3">
    <location>
        <begin position="782"/>
        <end position="793"/>
    </location>
</feature>
<dbReference type="InterPro" id="IPR013094">
    <property type="entry name" value="AB_hydrolase_3"/>
</dbReference>
<dbReference type="InterPro" id="IPR051209">
    <property type="entry name" value="FAD-bind_Monooxygenase_sf"/>
</dbReference>
<evidence type="ECO:0000313" key="5">
    <source>
        <dbReference type="EMBL" id="GAA1878397.1"/>
    </source>
</evidence>
<dbReference type="RefSeq" id="WP_344427302.1">
    <property type="nucleotide sequence ID" value="NZ_BAAAQK010000028.1"/>
</dbReference>
<comment type="caution">
    <text evidence="5">The sequence shown here is derived from an EMBL/GenBank/DDBJ whole genome shotgun (WGS) entry which is preliminary data.</text>
</comment>
<evidence type="ECO:0000256" key="2">
    <source>
        <dbReference type="ARBA" id="ARBA00022801"/>
    </source>
</evidence>
<dbReference type="EMBL" id="BAAAQK010000028">
    <property type="protein sequence ID" value="GAA1878397.1"/>
    <property type="molecule type" value="Genomic_DNA"/>
</dbReference>
<reference evidence="5 6" key="1">
    <citation type="journal article" date="2019" name="Int. J. Syst. Evol. Microbiol.">
        <title>The Global Catalogue of Microorganisms (GCM) 10K type strain sequencing project: providing services to taxonomists for standard genome sequencing and annotation.</title>
        <authorList>
            <consortium name="The Broad Institute Genomics Platform"/>
            <consortium name="The Broad Institute Genome Sequencing Center for Infectious Disease"/>
            <person name="Wu L."/>
            <person name="Ma J."/>
        </authorList>
    </citation>
    <scope>NUCLEOTIDE SEQUENCE [LARGE SCALE GENOMIC DNA]</scope>
    <source>
        <strain evidence="5 6">JCM 16009</strain>
    </source>
</reference>
<evidence type="ECO:0000259" key="4">
    <source>
        <dbReference type="Pfam" id="PF07859"/>
    </source>
</evidence>
<feature type="region of interest" description="Disordered" evidence="3">
    <location>
        <begin position="782"/>
        <end position="803"/>
    </location>
</feature>
<dbReference type="Gene3D" id="3.50.50.60">
    <property type="entry name" value="FAD/NAD(P)-binding domain"/>
    <property type="match status" value="3"/>
</dbReference>
<comment type="similarity">
    <text evidence="1">Belongs to the 'GDXG' lipolytic enzyme family.</text>
</comment>
<dbReference type="InterPro" id="IPR002168">
    <property type="entry name" value="Lipase_GDXG_HIS_AS"/>
</dbReference>
<proteinExistence type="inferred from homology"/>
<evidence type="ECO:0000256" key="3">
    <source>
        <dbReference type="SAM" id="MobiDB-lite"/>
    </source>
</evidence>
<evidence type="ECO:0000313" key="6">
    <source>
        <dbReference type="Proteomes" id="UP001500449"/>
    </source>
</evidence>
<dbReference type="PANTHER" id="PTHR42877:SF4">
    <property type="entry name" value="FAD_NAD(P)-BINDING DOMAIN-CONTAINING PROTEIN-RELATED"/>
    <property type="match status" value="1"/>
</dbReference>
<dbReference type="PROSITE" id="PS01173">
    <property type="entry name" value="LIPASE_GDXG_HIS"/>
    <property type="match status" value="1"/>
</dbReference>
<dbReference type="Pfam" id="PF07859">
    <property type="entry name" value="Abhydrolase_3"/>
    <property type="match status" value="1"/>
</dbReference>
<dbReference type="InterPro" id="IPR036188">
    <property type="entry name" value="FAD/NAD-bd_sf"/>
</dbReference>
<feature type="domain" description="Alpha/beta hydrolase fold-3" evidence="4">
    <location>
        <begin position="74"/>
        <end position="273"/>
    </location>
</feature>
<dbReference type="InterPro" id="IPR029058">
    <property type="entry name" value="AB_hydrolase_fold"/>
</dbReference>
<keyword evidence="6" id="KW-1185">Reference proteome</keyword>
<evidence type="ECO:0000256" key="1">
    <source>
        <dbReference type="ARBA" id="ARBA00010515"/>
    </source>
</evidence>
<keyword evidence="2" id="KW-0378">Hydrolase</keyword>
<dbReference type="Pfam" id="PF13738">
    <property type="entry name" value="Pyr_redox_3"/>
    <property type="match status" value="1"/>
</dbReference>
<accession>A0ABN2NP30</accession>
<dbReference type="PANTHER" id="PTHR42877">
    <property type="entry name" value="L-ORNITHINE N(5)-MONOOXYGENASE-RELATED"/>
    <property type="match status" value="1"/>
</dbReference>
<dbReference type="SUPFAM" id="SSF51905">
    <property type="entry name" value="FAD/NAD(P)-binding domain"/>
    <property type="match status" value="2"/>
</dbReference>
<organism evidence="5 6">
    <name type="scientific">Pseudonocardia ailaonensis</name>
    <dbReference type="NCBI Taxonomy" id="367279"/>
    <lineage>
        <taxon>Bacteria</taxon>
        <taxon>Bacillati</taxon>
        <taxon>Actinomycetota</taxon>
        <taxon>Actinomycetes</taxon>
        <taxon>Pseudonocardiales</taxon>
        <taxon>Pseudonocardiaceae</taxon>
        <taxon>Pseudonocardia</taxon>
    </lineage>
</organism>
<dbReference type="Proteomes" id="UP001500449">
    <property type="component" value="Unassembled WGS sequence"/>
</dbReference>